<dbReference type="EMBL" id="KN124374">
    <property type="protein sequence ID" value="KFO21533.1"/>
    <property type="molecule type" value="Genomic_DNA"/>
</dbReference>
<accession>A0A091CU66</accession>
<sequence length="86" mass="9553">MPKVSHQLRVLLLTSCRNCKSAKCCCGSSSDVTGQLRMLMCTPCLHFRVLVPAVIDHSHSELEAIDSDAPGRMADLRQLMISRVQR</sequence>
<dbReference type="Proteomes" id="UP000028990">
    <property type="component" value="Unassembled WGS sequence"/>
</dbReference>
<protein>
    <submittedName>
        <fullName evidence="1">Uncharacterized protein</fullName>
    </submittedName>
</protein>
<keyword evidence="2" id="KW-1185">Reference proteome</keyword>
<organism evidence="1 2">
    <name type="scientific">Fukomys damarensis</name>
    <name type="common">Damaraland mole rat</name>
    <name type="synonym">Cryptomys damarensis</name>
    <dbReference type="NCBI Taxonomy" id="885580"/>
    <lineage>
        <taxon>Eukaryota</taxon>
        <taxon>Metazoa</taxon>
        <taxon>Chordata</taxon>
        <taxon>Craniata</taxon>
        <taxon>Vertebrata</taxon>
        <taxon>Euteleostomi</taxon>
        <taxon>Mammalia</taxon>
        <taxon>Eutheria</taxon>
        <taxon>Euarchontoglires</taxon>
        <taxon>Glires</taxon>
        <taxon>Rodentia</taxon>
        <taxon>Hystricomorpha</taxon>
        <taxon>Bathyergidae</taxon>
        <taxon>Fukomys</taxon>
    </lineage>
</organism>
<reference evidence="1 2" key="1">
    <citation type="submission" date="2013-11" db="EMBL/GenBank/DDBJ databases">
        <title>The Damaraland mole rat (Fukomys damarensis) genome and evolution of African mole rats.</title>
        <authorList>
            <person name="Gladyshev V.N."/>
            <person name="Fang X."/>
        </authorList>
    </citation>
    <scope>NUCLEOTIDE SEQUENCE [LARGE SCALE GENOMIC DNA]</scope>
    <source>
        <tissue evidence="1">Liver</tissue>
    </source>
</reference>
<evidence type="ECO:0000313" key="2">
    <source>
        <dbReference type="Proteomes" id="UP000028990"/>
    </source>
</evidence>
<dbReference type="AlphaFoldDB" id="A0A091CU66"/>
<proteinExistence type="predicted"/>
<gene>
    <name evidence="1" type="ORF">H920_17070</name>
</gene>
<evidence type="ECO:0000313" key="1">
    <source>
        <dbReference type="EMBL" id="KFO21533.1"/>
    </source>
</evidence>
<name>A0A091CU66_FUKDA</name>